<organism evidence="3 4">
    <name type="scientific">Tanacetum coccineum</name>
    <dbReference type="NCBI Taxonomy" id="301880"/>
    <lineage>
        <taxon>Eukaryota</taxon>
        <taxon>Viridiplantae</taxon>
        <taxon>Streptophyta</taxon>
        <taxon>Embryophyta</taxon>
        <taxon>Tracheophyta</taxon>
        <taxon>Spermatophyta</taxon>
        <taxon>Magnoliopsida</taxon>
        <taxon>eudicotyledons</taxon>
        <taxon>Gunneridae</taxon>
        <taxon>Pentapetalae</taxon>
        <taxon>asterids</taxon>
        <taxon>campanulids</taxon>
        <taxon>Asterales</taxon>
        <taxon>Asteraceae</taxon>
        <taxon>Asteroideae</taxon>
        <taxon>Anthemideae</taxon>
        <taxon>Anthemidinae</taxon>
        <taxon>Tanacetum</taxon>
    </lineage>
</organism>
<gene>
    <name evidence="3" type="ORF">Tco_1081160</name>
</gene>
<proteinExistence type="predicted"/>
<evidence type="ECO:0000313" key="3">
    <source>
        <dbReference type="EMBL" id="GJT92315.1"/>
    </source>
</evidence>
<protein>
    <submittedName>
        <fullName evidence="3">Polyribonucleotide nucleotidyltransferase</fullName>
    </submittedName>
</protein>
<evidence type="ECO:0000313" key="4">
    <source>
        <dbReference type="Proteomes" id="UP001151760"/>
    </source>
</evidence>
<dbReference type="Pfam" id="PF14632">
    <property type="entry name" value="SPT6_acidic"/>
    <property type="match status" value="1"/>
</dbReference>
<dbReference type="Proteomes" id="UP001151760">
    <property type="component" value="Unassembled WGS sequence"/>
</dbReference>
<name>A0ABQ5HX86_9ASTR</name>
<feature type="compositionally biased region" description="Acidic residues" evidence="1">
    <location>
        <begin position="39"/>
        <end position="51"/>
    </location>
</feature>
<evidence type="ECO:0000259" key="2">
    <source>
        <dbReference type="Pfam" id="PF14632"/>
    </source>
</evidence>
<sequence length="177" mass="20009">MAKMAPIDIWNVKGATFEAEEAELGLCLHLREHDEFENDDFIPDDLHDNEEDGPHIDDGKQKKRSKNRSTKNVVLDDDDCELIEESNLAFRRPTSESCKRLKKVRLDVGARPLVETEKSQVMLGIRYANRQLSAAVYEYQYGNIAFCSSTKNTGVSKKKGKGCVANYTSHSVVEVEK</sequence>
<keyword evidence="4" id="KW-1185">Reference proteome</keyword>
<evidence type="ECO:0000256" key="1">
    <source>
        <dbReference type="SAM" id="MobiDB-lite"/>
    </source>
</evidence>
<reference evidence="3" key="2">
    <citation type="submission" date="2022-01" db="EMBL/GenBank/DDBJ databases">
        <authorList>
            <person name="Yamashiro T."/>
            <person name="Shiraishi A."/>
            <person name="Satake H."/>
            <person name="Nakayama K."/>
        </authorList>
    </citation>
    <scope>NUCLEOTIDE SEQUENCE</scope>
</reference>
<accession>A0ABQ5HX86</accession>
<feature type="region of interest" description="Disordered" evidence="1">
    <location>
        <begin position="39"/>
        <end position="70"/>
    </location>
</feature>
<comment type="caution">
    <text evidence="3">The sequence shown here is derived from an EMBL/GenBank/DDBJ whole genome shotgun (WGS) entry which is preliminary data.</text>
</comment>
<dbReference type="InterPro" id="IPR028083">
    <property type="entry name" value="Spt6_acidic_N_dom"/>
</dbReference>
<feature type="domain" description="Spt6 acidic N-terminal" evidence="2">
    <location>
        <begin position="32"/>
        <end position="105"/>
    </location>
</feature>
<dbReference type="EMBL" id="BQNB010020097">
    <property type="protein sequence ID" value="GJT92315.1"/>
    <property type="molecule type" value="Genomic_DNA"/>
</dbReference>
<reference evidence="3" key="1">
    <citation type="journal article" date="2022" name="Int. J. Mol. Sci.">
        <title>Draft Genome of Tanacetum Coccineum: Genomic Comparison of Closely Related Tanacetum-Family Plants.</title>
        <authorList>
            <person name="Yamashiro T."/>
            <person name="Shiraishi A."/>
            <person name="Nakayama K."/>
            <person name="Satake H."/>
        </authorList>
    </citation>
    <scope>NUCLEOTIDE SEQUENCE</scope>
</reference>